<accession>X1PQH0</accession>
<reference evidence="1" key="1">
    <citation type="journal article" date="2014" name="Front. Microbiol.">
        <title>High frequency of phylogenetically diverse reductive dehalogenase-homologous genes in deep subseafloor sedimentary metagenomes.</title>
        <authorList>
            <person name="Kawai M."/>
            <person name="Futagami T."/>
            <person name="Toyoda A."/>
            <person name="Takaki Y."/>
            <person name="Nishi S."/>
            <person name="Hori S."/>
            <person name="Arai W."/>
            <person name="Tsubouchi T."/>
            <person name="Morono Y."/>
            <person name="Uchiyama I."/>
            <person name="Ito T."/>
            <person name="Fujiyama A."/>
            <person name="Inagaki F."/>
            <person name="Takami H."/>
        </authorList>
    </citation>
    <scope>NUCLEOTIDE SEQUENCE</scope>
    <source>
        <strain evidence="1">Expedition CK06-06</strain>
    </source>
</reference>
<proteinExistence type="predicted"/>
<dbReference type="AlphaFoldDB" id="X1PQH0"/>
<feature type="non-terminal residue" evidence="1">
    <location>
        <position position="1"/>
    </location>
</feature>
<comment type="caution">
    <text evidence="1">The sequence shown here is derived from an EMBL/GenBank/DDBJ whole genome shotgun (WGS) entry which is preliminary data.</text>
</comment>
<organism evidence="1">
    <name type="scientific">marine sediment metagenome</name>
    <dbReference type="NCBI Taxonomy" id="412755"/>
    <lineage>
        <taxon>unclassified sequences</taxon>
        <taxon>metagenomes</taxon>
        <taxon>ecological metagenomes</taxon>
    </lineage>
</organism>
<sequence>AYLIVLPLAIIDNFPQSVSDPNYIRMSPLDAGEEVTLGWEWELPPETGNDAQGDTLSFTINYHLVVG</sequence>
<protein>
    <submittedName>
        <fullName evidence="1">Uncharacterized protein</fullName>
    </submittedName>
</protein>
<evidence type="ECO:0000313" key="1">
    <source>
        <dbReference type="EMBL" id="GAI58083.1"/>
    </source>
</evidence>
<gene>
    <name evidence="1" type="ORF">S06H3_55516</name>
</gene>
<dbReference type="EMBL" id="BARV01035599">
    <property type="protein sequence ID" value="GAI58083.1"/>
    <property type="molecule type" value="Genomic_DNA"/>
</dbReference>
<name>X1PQH0_9ZZZZ</name>